<dbReference type="Gene3D" id="2.60.40.10">
    <property type="entry name" value="Immunoglobulins"/>
    <property type="match status" value="1"/>
</dbReference>
<dbReference type="InterPro" id="IPR011467">
    <property type="entry name" value="DUF1573"/>
</dbReference>
<gene>
    <name evidence="2" type="ORF">SAMN04488109_2470</name>
</gene>
<keyword evidence="3" id="KW-1185">Reference proteome</keyword>
<sequence length="139" mass="14236">MKKCMIGFFFSLCATALLAQSTPTATAAASTSVVAAKVAAFNWNVTSFDFGKIALNKPVTHEFKFTNSGSDALVIASVQASCGCTVAEYSKEPIAPGGQGFVKATYNAARAGVFNKTITVNANTGGGAVVLNISGEVMP</sequence>
<name>A0A1M5NQP1_9BACT</name>
<dbReference type="PANTHER" id="PTHR37833">
    <property type="entry name" value="LIPOPROTEIN-RELATED"/>
    <property type="match status" value="1"/>
</dbReference>
<keyword evidence="1" id="KW-0732">Signal</keyword>
<proteinExistence type="predicted"/>
<dbReference type="Proteomes" id="UP000184212">
    <property type="component" value="Unassembled WGS sequence"/>
</dbReference>
<evidence type="ECO:0008006" key="4">
    <source>
        <dbReference type="Google" id="ProtNLM"/>
    </source>
</evidence>
<dbReference type="EMBL" id="FQWQ01000001">
    <property type="protein sequence ID" value="SHG91871.1"/>
    <property type="molecule type" value="Genomic_DNA"/>
</dbReference>
<dbReference type="RefSeq" id="WP_073134065.1">
    <property type="nucleotide sequence ID" value="NZ_FQWQ01000001.1"/>
</dbReference>
<dbReference type="STRING" id="947013.SAMN04488109_2470"/>
<dbReference type="Pfam" id="PF07610">
    <property type="entry name" value="DUF1573"/>
    <property type="match status" value="1"/>
</dbReference>
<reference evidence="2 3" key="1">
    <citation type="submission" date="2016-11" db="EMBL/GenBank/DDBJ databases">
        <authorList>
            <person name="Jaros S."/>
            <person name="Januszkiewicz K."/>
            <person name="Wedrychowicz H."/>
        </authorList>
    </citation>
    <scope>NUCLEOTIDE SEQUENCE [LARGE SCALE GENOMIC DNA]</scope>
    <source>
        <strain evidence="2 3">DSM 24574</strain>
    </source>
</reference>
<feature type="signal peptide" evidence="1">
    <location>
        <begin position="1"/>
        <end position="19"/>
    </location>
</feature>
<protein>
    <recommendedName>
        <fullName evidence="4">DUF1573 domain-containing protein</fullName>
    </recommendedName>
</protein>
<organism evidence="2 3">
    <name type="scientific">Chryseolinea serpens</name>
    <dbReference type="NCBI Taxonomy" id="947013"/>
    <lineage>
        <taxon>Bacteria</taxon>
        <taxon>Pseudomonadati</taxon>
        <taxon>Bacteroidota</taxon>
        <taxon>Cytophagia</taxon>
        <taxon>Cytophagales</taxon>
        <taxon>Fulvivirgaceae</taxon>
        <taxon>Chryseolinea</taxon>
    </lineage>
</organism>
<dbReference type="OrthoDB" id="826619at2"/>
<dbReference type="AlphaFoldDB" id="A0A1M5NQP1"/>
<dbReference type="InterPro" id="IPR013783">
    <property type="entry name" value="Ig-like_fold"/>
</dbReference>
<evidence type="ECO:0000313" key="2">
    <source>
        <dbReference type="EMBL" id="SHG91871.1"/>
    </source>
</evidence>
<feature type="chain" id="PRO_5013042125" description="DUF1573 domain-containing protein" evidence="1">
    <location>
        <begin position="20"/>
        <end position="139"/>
    </location>
</feature>
<accession>A0A1M5NQP1</accession>
<evidence type="ECO:0000256" key="1">
    <source>
        <dbReference type="SAM" id="SignalP"/>
    </source>
</evidence>
<evidence type="ECO:0000313" key="3">
    <source>
        <dbReference type="Proteomes" id="UP000184212"/>
    </source>
</evidence>
<dbReference type="PANTHER" id="PTHR37833:SF1">
    <property type="entry name" value="SIGNAL PEPTIDE PROTEIN"/>
    <property type="match status" value="1"/>
</dbReference>